<keyword evidence="1" id="KW-1003">Cell membrane</keyword>
<evidence type="ECO:0000256" key="3">
    <source>
        <dbReference type="ARBA" id="ARBA00022670"/>
    </source>
</evidence>
<dbReference type="Proteomes" id="UP000019364">
    <property type="component" value="Unassembled WGS sequence"/>
</dbReference>
<evidence type="ECO:0000256" key="1">
    <source>
        <dbReference type="ARBA" id="ARBA00022475"/>
    </source>
</evidence>
<evidence type="ECO:0008006" key="11">
    <source>
        <dbReference type="Google" id="ProtNLM"/>
    </source>
</evidence>
<feature type="transmembrane region" description="Helical" evidence="8">
    <location>
        <begin position="89"/>
        <end position="119"/>
    </location>
</feature>
<dbReference type="STRING" id="1236976.JCM16418_2020"/>
<dbReference type="RefSeq" id="WP_052020165.1">
    <property type="nucleotide sequence ID" value="NZ_BAVZ01000005.1"/>
</dbReference>
<evidence type="ECO:0000256" key="4">
    <source>
        <dbReference type="ARBA" id="ARBA00022692"/>
    </source>
</evidence>
<dbReference type="EMBL" id="BAVZ01000005">
    <property type="protein sequence ID" value="GAF07986.1"/>
    <property type="molecule type" value="Genomic_DNA"/>
</dbReference>
<evidence type="ECO:0000256" key="8">
    <source>
        <dbReference type="SAM" id="Phobius"/>
    </source>
</evidence>
<dbReference type="eggNOG" id="COG4512">
    <property type="taxonomic scope" value="Bacteria"/>
</dbReference>
<dbReference type="SMART" id="SM00793">
    <property type="entry name" value="AgrB"/>
    <property type="match status" value="1"/>
</dbReference>
<organism evidence="9 10">
    <name type="scientific">Paenibacillus pini JCM 16418</name>
    <dbReference type="NCBI Taxonomy" id="1236976"/>
    <lineage>
        <taxon>Bacteria</taxon>
        <taxon>Bacillati</taxon>
        <taxon>Bacillota</taxon>
        <taxon>Bacilli</taxon>
        <taxon>Bacillales</taxon>
        <taxon>Paenibacillaceae</taxon>
        <taxon>Paenibacillus</taxon>
    </lineage>
</organism>
<dbReference type="AlphaFoldDB" id="W7YTP5"/>
<evidence type="ECO:0000256" key="6">
    <source>
        <dbReference type="ARBA" id="ARBA00022989"/>
    </source>
</evidence>
<name>W7YTP5_9BACL</name>
<gene>
    <name evidence="9" type="ORF">JCM16418_2020</name>
</gene>
<keyword evidence="10" id="KW-1185">Reference proteome</keyword>
<keyword evidence="3" id="KW-0645">Protease</keyword>
<evidence type="ECO:0000256" key="5">
    <source>
        <dbReference type="ARBA" id="ARBA00022801"/>
    </source>
</evidence>
<reference evidence="9 10" key="1">
    <citation type="journal article" date="2014" name="Genome Announc.">
        <title>Draft Genome Sequence of Paenibacillus pini JCM 16418T, Isolated from the Rhizosphere of Pine Tree.</title>
        <authorList>
            <person name="Yuki M."/>
            <person name="Oshima K."/>
            <person name="Suda W."/>
            <person name="Oshida Y."/>
            <person name="Kitamura K."/>
            <person name="Iida Y."/>
            <person name="Hattori M."/>
            <person name="Ohkuma M."/>
        </authorList>
    </citation>
    <scope>NUCLEOTIDE SEQUENCE [LARGE SCALE GENOMIC DNA]</scope>
    <source>
        <strain evidence="9 10">JCM 16418</strain>
    </source>
</reference>
<evidence type="ECO:0000256" key="7">
    <source>
        <dbReference type="ARBA" id="ARBA00023136"/>
    </source>
</evidence>
<accession>W7YTP5</accession>
<keyword evidence="6 8" id="KW-1133">Transmembrane helix</keyword>
<dbReference type="OrthoDB" id="2666767at2"/>
<comment type="caution">
    <text evidence="9">The sequence shown here is derived from an EMBL/GenBank/DDBJ whole genome shotgun (WGS) entry which is preliminary data.</text>
</comment>
<sequence>MIMDNVALKIAEGVKRQVPNHKSSVAVLKHGAAISLNVLFIVGLTLSLSFITGYTKGAAISLVGFGLLRLLSGGVHLKAGEWCVVVTTVLLTAISIVDLSILYVQMLNLLSLILVSLFAPSNIEKQSRIPKEKYVQLRMICILIVMCNVLIQSPVLAVTFFVQALSLIHRKEVSSVDTN</sequence>
<keyword evidence="7 8" id="KW-0472">Membrane</keyword>
<keyword evidence="4 8" id="KW-0812">Transmembrane</keyword>
<feature type="transmembrane region" description="Helical" evidence="8">
    <location>
        <begin position="140"/>
        <end position="162"/>
    </location>
</feature>
<evidence type="ECO:0000313" key="9">
    <source>
        <dbReference type="EMBL" id="GAF07986.1"/>
    </source>
</evidence>
<dbReference type="GO" id="GO:0008233">
    <property type="term" value="F:peptidase activity"/>
    <property type="evidence" value="ECO:0007669"/>
    <property type="project" value="UniProtKB-KW"/>
</dbReference>
<dbReference type="GO" id="GO:0009372">
    <property type="term" value="P:quorum sensing"/>
    <property type="evidence" value="ECO:0007669"/>
    <property type="project" value="UniProtKB-KW"/>
</dbReference>
<dbReference type="GO" id="GO:0006508">
    <property type="term" value="P:proteolysis"/>
    <property type="evidence" value="ECO:0007669"/>
    <property type="project" value="UniProtKB-KW"/>
</dbReference>
<evidence type="ECO:0000313" key="10">
    <source>
        <dbReference type="Proteomes" id="UP000019364"/>
    </source>
</evidence>
<dbReference type="GO" id="GO:0016020">
    <property type="term" value="C:membrane"/>
    <property type="evidence" value="ECO:0007669"/>
    <property type="project" value="InterPro"/>
</dbReference>
<feature type="transmembrane region" description="Helical" evidence="8">
    <location>
        <begin position="32"/>
        <end position="51"/>
    </location>
</feature>
<keyword evidence="5" id="KW-0378">Hydrolase</keyword>
<dbReference type="InterPro" id="IPR006741">
    <property type="entry name" value="AgrB"/>
</dbReference>
<evidence type="ECO:0000256" key="2">
    <source>
        <dbReference type="ARBA" id="ARBA00022654"/>
    </source>
</evidence>
<proteinExistence type="predicted"/>
<dbReference type="Pfam" id="PF04647">
    <property type="entry name" value="AgrB"/>
    <property type="match status" value="1"/>
</dbReference>
<feature type="transmembrane region" description="Helical" evidence="8">
    <location>
        <begin position="58"/>
        <end position="77"/>
    </location>
</feature>
<protein>
    <recommendedName>
        <fullName evidence="11">Accessory gene regulator B</fullName>
    </recommendedName>
</protein>
<keyword evidence="2" id="KW-0673">Quorum sensing</keyword>